<evidence type="ECO:0000256" key="2">
    <source>
        <dbReference type="ARBA" id="ARBA00022692"/>
    </source>
</evidence>
<sequence>MFAIPDPIWPVVVLAVIQAGDGAMSVKPLPFIAQCFENVNWPRRLWWLMPPIKFAAAAGLILGIWVPYLAAVTCSALVLYFIVAIGMHVAARDFGRNLLLNATGMLLICIATGVYSFLA</sequence>
<name>A0A4R4N3N2_9ACTN</name>
<evidence type="ECO:0000256" key="4">
    <source>
        <dbReference type="ARBA" id="ARBA00023136"/>
    </source>
</evidence>
<organism evidence="6 7">
    <name type="scientific">Nonomuraea longispora</name>
    <dbReference type="NCBI Taxonomy" id="1848320"/>
    <lineage>
        <taxon>Bacteria</taxon>
        <taxon>Bacillati</taxon>
        <taxon>Actinomycetota</taxon>
        <taxon>Actinomycetes</taxon>
        <taxon>Streptosporangiales</taxon>
        <taxon>Streptosporangiaceae</taxon>
        <taxon>Nonomuraea</taxon>
    </lineage>
</organism>
<reference evidence="6 7" key="1">
    <citation type="submission" date="2019-02" db="EMBL/GenBank/DDBJ databases">
        <title>Draft genome sequences of novel Actinobacteria.</title>
        <authorList>
            <person name="Sahin N."/>
            <person name="Ay H."/>
            <person name="Saygin H."/>
        </authorList>
    </citation>
    <scope>NUCLEOTIDE SEQUENCE [LARGE SCALE GENOMIC DNA]</scope>
    <source>
        <strain evidence="6 7">KC201</strain>
    </source>
</reference>
<protein>
    <recommendedName>
        <fullName evidence="8">DoxX family protein</fullName>
    </recommendedName>
</protein>
<feature type="transmembrane region" description="Helical" evidence="5">
    <location>
        <begin position="98"/>
        <end position="118"/>
    </location>
</feature>
<comment type="subcellular location">
    <subcellularLocation>
        <location evidence="1">Membrane</location>
        <topology evidence="1">Multi-pass membrane protein</topology>
    </subcellularLocation>
</comment>
<dbReference type="EMBL" id="SMJZ01000154">
    <property type="protein sequence ID" value="TDC01610.1"/>
    <property type="molecule type" value="Genomic_DNA"/>
</dbReference>
<comment type="caution">
    <text evidence="6">The sequence shown here is derived from an EMBL/GenBank/DDBJ whole genome shotgun (WGS) entry which is preliminary data.</text>
</comment>
<evidence type="ECO:0000313" key="6">
    <source>
        <dbReference type="EMBL" id="TDC01610.1"/>
    </source>
</evidence>
<evidence type="ECO:0000313" key="7">
    <source>
        <dbReference type="Proteomes" id="UP000295157"/>
    </source>
</evidence>
<dbReference type="OrthoDB" id="4377071at2"/>
<dbReference type="GO" id="GO:0016020">
    <property type="term" value="C:membrane"/>
    <property type="evidence" value="ECO:0007669"/>
    <property type="project" value="UniProtKB-SubCell"/>
</dbReference>
<evidence type="ECO:0008006" key="8">
    <source>
        <dbReference type="Google" id="ProtNLM"/>
    </source>
</evidence>
<gene>
    <name evidence="6" type="ORF">E1267_31420</name>
</gene>
<keyword evidence="3 5" id="KW-1133">Transmembrane helix</keyword>
<dbReference type="InterPro" id="IPR032808">
    <property type="entry name" value="DoxX"/>
</dbReference>
<accession>A0A4R4N3N2</accession>
<dbReference type="Proteomes" id="UP000295157">
    <property type="component" value="Unassembled WGS sequence"/>
</dbReference>
<evidence type="ECO:0000256" key="5">
    <source>
        <dbReference type="SAM" id="Phobius"/>
    </source>
</evidence>
<feature type="transmembrane region" description="Helical" evidence="5">
    <location>
        <begin position="54"/>
        <end position="86"/>
    </location>
</feature>
<dbReference type="Pfam" id="PF13564">
    <property type="entry name" value="DoxX_2"/>
    <property type="match status" value="1"/>
</dbReference>
<keyword evidence="7" id="KW-1185">Reference proteome</keyword>
<dbReference type="RefSeq" id="WP_132337834.1">
    <property type="nucleotide sequence ID" value="NZ_SMJZ01000154.1"/>
</dbReference>
<evidence type="ECO:0000256" key="3">
    <source>
        <dbReference type="ARBA" id="ARBA00022989"/>
    </source>
</evidence>
<keyword evidence="2 5" id="KW-0812">Transmembrane</keyword>
<keyword evidence="4 5" id="KW-0472">Membrane</keyword>
<proteinExistence type="predicted"/>
<dbReference type="AlphaFoldDB" id="A0A4R4N3N2"/>
<evidence type="ECO:0000256" key="1">
    <source>
        <dbReference type="ARBA" id="ARBA00004141"/>
    </source>
</evidence>